<name>F0GW55_9FIRM</name>
<dbReference type="EMBL" id="AEXM01000026">
    <property type="protein sequence ID" value="EGC81964.1"/>
    <property type="molecule type" value="Genomic_DNA"/>
</dbReference>
<dbReference type="InterPro" id="IPR011322">
    <property type="entry name" value="N-reg_PII-like_a/b"/>
</dbReference>
<dbReference type="Proteomes" id="UP000005286">
    <property type="component" value="Unassembled WGS sequence"/>
</dbReference>
<organism evidence="1 2">
    <name type="scientific">Anaerococcus prevotii ACS-065-V-Col13</name>
    <dbReference type="NCBI Taxonomy" id="879305"/>
    <lineage>
        <taxon>Bacteria</taxon>
        <taxon>Bacillati</taxon>
        <taxon>Bacillota</taxon>
        <taxon>Tissierellia</taxon>
        <taxon>Tissierellales</taxon>
        <taxon>Peptoniphilaceae</taxon>
        <taxon>Anaerococcus</taxon>
    </lineage>
</organism>
<keyword evidence="2" id="KW-1185">Reference proteome</keyword>
<proteinExistence type="predicted"/>
<reference evidence="1 2" key="1">
    <citation type="submission" date="2011-01" db="EMBL/GenBank/DDBJ databases">
        <authorList>
            <person name="Durkin A.S."/>
            <person name="Madupu R."/>
            <person name="Torralba M."/>
            <person name="Gillis M."/>
            <person name="Methe B."/>
            <person name="Sutton G."/>
            <person name="Nelson K.E."/>
        </authorList>
    </citation>
    <scope>NUCLEOTIDE SEQUENCE [LARGE SCALE GENOMIC DNA]</scope>
    <source>
        <strain evidence="1 2">ACS-065-V-Col13</strain>
    </source>
</reference>
<comment type="caution">
    <text evidence="1">The sequence shown here is derived from an EMBL/GenBank/DDBJ whole genome shotgun (WGS) entry which is preliminary data.</text>
</comment>
<evidence type="ECO:0000313" key="1">
    <source>
        <dbReference type="EMBL" id="EGC81964.1"/>
    </source>
</evidence>
<dbReference type="AlphaFoldDB" id="F0GW55"/>
<gene>
    <name evidence="1" type="ORF">HMPREF9290_0423</name>
</gene>
<dbReference type="PATRIC" id="fig|879305.3.peg.1036"/>
<accession>F0GW55</accession>
<dbReference type="RefSeq" id="WP_004835010.1">
    <property type="nucleotide sequence ID" value="NZ_AEXM01000026.1"/>
</dbReference>
<dbReference type="SUPFAM" id="SSF54913">
    <property type="entry name" value="GlnB-like"/>
    <property type="match status" value="2"/>
</dbReference>
<protein>
    <submittedName>
        <fullName evidence="1">Conserved domain protein</fullName>
    </submittedName>
</protein>
<sequence length="160" mass="17832">MQYIRVILPRGKGSGFMKLLKDNGAFGVSCFYGEGSAPSEILNKLHVDKQKKEIVTALFDKENTIILFDKIKEKLKGVNTGIAFATSLDRKDYTMDYVCLYVICDRHQGQKAIHIAQENGARGATLVHGRGSAENVKSPIFLNMAIEPEKDIVIMLIKKN</sequence>
<evidence type="ECO:0000313" key="2">
    <source>
        <dbReference type="Proteomes" id="UP000005286"/>
    </source>
</evidence>
<dbReference type="eggNOG" id="COG0347">
    <property type="taxonomic scope" value="Bacteria"/>
</dbReference>
<dbReference type="STRING" id="879305.HMPREF9290_0423"/>